<dbReference type="PANTHER" id="PTHR30055">
    <property type="entry name" value="HTH-TYPE TRANSCRIPTIONAL REGULATOR RUTR"/>
    <property type="match status" value="1"/>
</dbReference>
<evidence type="ECO:0000259" key="5">
    <source>
        <dbReference type="PROSITE" id="PS50977"/>
    </source>
</evidence>
<proteinExistence type="predicted"/>
<evidence type="ECO:0000256" key="2">
    <source>
        <dbReference type="ARBA" id="ARBA00023125"/>
    </source>
</evidence>
<dbReference type="GO" id="GO:0003700">
    <property type="term" value="F:DNA-binding transcription factor activity"/>
    <property type="evidence" value="ECO:0007669"/>
    <property type="project" value="TreeGrafter"/>
</dbReference>
<feature type="DNA-binding region" description="H-T-H motif" evidence="4">
    <location>
        <begin position="30"/>
        <end position="49"/>
    </location>
</feature>
<dbReference type="InterPro" id="IPR050109">
    <property type="entry name" value="HTH-type_TetR-like_transc_reg"/>
</dbReference>
<feature type="domain" description="HTH tetR-type" evidence="5">
    <location>
        <begin position="8"/>
        <end position="67"/>
    </location>
</feature>
<dbReference type="InterPro" id="IPR009057">
    <property type="entry name" value="Homeodomain-like_sf"/>
</dbReference>
<gene>
    <name evidence="6" type="ORF">MAIC_36600</name>
</gene>
<keyword evidence="3" id="KW-0804">Transcription</keyword>
<dbReference type="Gene3D" id="1.10.357.10">
    <property type="entry name" value="Tetracycline Repressor, domain 2"/>
    <property type="match status" value="1"/>
</dbReference>
<dbReference type="GO" id="GO:0000976">
    <property type="term" value="F:transcription cis-regulatory region binding"/>
    <property type="evidence" value="ECO:0007669"/>
    <property type="project" value="TreeGrafter"/>
</dbReference>
<name>A0AAD1HNV2_9MYCO</name>
<keyword evidence="7" id="KW-1185">Reference proteome</keyword>
<dbReference type="EMBL" id="AP022561">
    <property type="protein sequence ID" value="BBX08857.1"/>
    <property type="molecule type" value="Genomic_DNA"/>
</dbReference>
<dbReference type="KEGG" id="maic:MAIC_36600"/>
<dbReference type="SUPFAM" id="SSF48498">
    <property type="entry name" value="Tetracyclin repressor-like, C-terminal domain"/>
    <property type="match status" value="1"/>
</dbReference>
<evidence type="ECO:0000256" key="1">
    <source>
        <dbReference type="ARBA" id="ARBA00023015"/>
    </source>
</evidence>
<protein>
    <submittedName>
        <fullName evidence="6">TetR family transcriptional regulator</fullName>
    </submittedName>
</protein>
<evidence type="ECO:0000256" key="3">
    <source>
        <dbReference type="ARBA" id="ARBA00023163"/>
    </source>
</evidence>
<dbReference type="AlphaFoldDB" id="A0AAD1HNV2"/>
<reference evidence="6 7" key="1">
    <citation type="journal article" date="2019" name="Emerg. Microbes Infect.">
        <title>Comprehensive subspecies identification of 175 nontuberculous mycobacteria species based on 7547 genomic profiles.</title>
        <authorList>
            <person name="Matsumoto Y."/>
            <person name="Kinjo T."/>
            <person name="Motooka D."/>
            <person name="Nabeya D."/>
            <person name="Jung N."/>
            <person name="Uechi K."/>
            <person name="Horii T."/>
            <person name="Iida T."/>
            <person name="Fujita J."/>
            <person name="Nakamura S."/>
        </authorList>
    </citation>
    <scope>NUCLEOTIDE SEQUENCE [LARGE SCALE GENOMIC DNA]</scope>
    <source>
        <strain evidence="6 7">JCM 6376</strain>
    </source>
</reference>
<evidence type="ECO:0000313" key="7">
    <source>
        <dbReference type="Proteomes" id="UP000467327"/>
    </source>
</evidence>
<sequence>MAERSDALRNRERLLAAAAAAFAANDGPVSLEGIARDAGVGIGTLYRHFPNREALTEAVYRTELAEVAASAAKLLDRHPPTIALRRWMDRYAEFVAAKRGMAESLRVVFESGAVVPSDTRASILGAVDLLLTAGAADGSVRTEVRADDLVSSLLGITLASSSTEQTQRMLDLLAAGVAAR</sequence>
<dbReference type="PROSITE" id="PS50977">
    <property type="entry name" value="HTH_TETR_2"/>
    <property type="match status" value="1"/>
</dbReference>
<dbReference type="InterPro" id="IPR036271">
    <property type="entry name" value="Tet_transcr_reg_TetR-rel_C_sf"/>
</dbReference>
<dbReference type="InterPro" id="IPR049445">
    <property type="entry name" value="TetR_SbtR-like_C"/>
</dbReference>
<dbReference type="PRINTS" id="PR00455">
    <property type="entry name" value="HTHTETR"/>
</dbReference>
<dbReference type="Pfam" id="PF00440">
    <property type="entry name" value="TetR_N"/>
    <property type="match status" value="1"/>
</dbReference>
<dbReference type="SUPFAM" id="SSF46689">
    <property type="entry name" value="Homeodomain-like"/>
    <property type="match status" value="1"/>
</dbReference>
<evidence type="ECO:0000256" key="4">
    <source>
        <dbReference type="PROSITE-ProRule" id="PRU00335"/>
    </source>
</evidence>
<dbReference type="Pfam" id="PF21597">
    <property type="entry name" value="TetR_C_43"/>
    <property type="match status" value="1"/>
</dbReference>
<dbReference type="InterPro" id="IPR001647">
    <property type="entry name" value="HTH_TetR"/>
</dbReference>
<dbReference type="Proteomes" id="UP000467327">
    <property type="component" value="Chromosome"/>
</dbReference>
<dbReference type="PANTHER" id="PTHR30055:SF234">
    <property type="entry name" value="HTH-TYPE TRANSCRIPTIONAL REGULATOR BETI"/>
    <property type="match status" value="1"/>
</dbReference>
<keyword evidence="2 4" id="KW-0238">DNA-binding</keyword>
<dbReference type="RefSeq" id="WP_115320779.1">
    <property type="nucleotide sequence ID" value="NZ_AP022561.1"/>
</dbReference>
<organism evidence="6 7">
    <name type="scientific">Mycolicibacterium aichiense</name>
    <dbReference type="NCBI Taxonomy" id="1799"/>
    <lineage>
        <taxon>Bacteria</taxon>
        <taxon>Bacillati</taxon>
        <taxon>Actinomycetota</taxon>
        <taxon>Actinomycetes</taxon>
        <taxon>Mycobacteriales</taxon>
        <taxon>Mycobacteriaceae</taxon>
        <taxon>Mycolicibacterium</taxon>
    </lineage>
</organism>
<evidence type="ECO:0000313" key="6">
    <source>
        <dbReference type="EMBL" id="BBX08857.1"/>
    </source>
</evidence>
<accession>A0AAD1HNV2</accession>
<keyword evidence="1" id="KW-0805">Transcription regulation</keyword>